<reference evidence="1 2" key="1">
    <citation type="submission" date="2022-11" db="EMBL/GenBank/DDBJ databases">
        <title>Whole genome sequence of Eschrichtius robustus ER-17-0199.</title>
        <authorList>
            <person name="Bruniche-Olsen A."/>
            <person name="Black A.N."/>
            <person name="Fields C.J."/>
            <person name="Walden K."/>
            <person name="Dewoody J.A."/>
        </authorList>
    </citation>
    <scope>NUCLEOTIDE SEQUENCE [LARGE SCALE GENOMIC DNA]</scope>
    <source>
        <strain evidence="1">ER-17-0199</strain>
        <tissue evidence="1">Blubber</tissue>
    </source>
</reference>
<dbReference type="AlphaFoldDB" id="A0AB34GWQ6"/>
<evidence type="ECO:0000313" key="1">
    <source>
        <dbReference type="EMBL" id="KAJ8783201.1"/>
    </source>
</evidence>
<proteinExistence type="predicted"/>
<organism evidence="1 2">
    <name type="scientific">Eschrichtius robustus</name>
    <name type="common">California gray whale</name>
    <name type="synonym">Eschrichtius gibbosus</name>
    <dbReference type="NCBI Taxonomy" id="9764"/>
    <lineage>
        <taxon>Eukaryota</taxon>
        <taxon>Metazoa</taxon>
        <taxon>Chordata</taxon>
        <taxon>Craniata</taxon>
        <taxon>Vertebrata</taxon>
        <taxon>Euteleostomi</taxon>
        <taxon>Mammalia</taxon>
        <taxon>Eutheria</taxon>
        <taxon>Laurasiatheria</taxon>
        <taxon>Artiodactyla</taxon>
        <taxon>Whippomorpha</taxon>
        <taxon>Cetacea</taxon>
        <taxon>Mysticeti</taxon>
        <taxon>Eschrichtiidae</taxon>
        <taxon>Eschrichtius</taxon>
    </lineage>
</organism>
<gene>
    <name evidence="1" type="ORF">J1605_009809</name>
</gene>
<keyword evidence="2" id="KW-1185">Reference proteome</keyword>
<comment type="caution">
    <text evidence="1">The sequence shown here is derived from an EMBL/GenBank/DDBJ whole genome shotgun (WGS) entry which is preliminary data.</text>
</comment>
<dbReference type="Proteomes" id="UP001159641">
    <property type="component" value="Unassembled WGS sequence"/>
</dbReference>
<sequence length="159" mass="16309">MLADPAPLPSKGSRAQGLGPAFAFAAGAASQWACGCADRGLMRSAGATYVVSPLGYRVTLGTKISLQNSGEANALKAIPPSALLRYLSYLLPLPPNLPTSAVSTVTQTIMPVVNSILESGDQGPLKELPRSLVGTDLADAPQAAGEELEASVSRGFCRV</sequence>
<dbReference type="EMBL" id="JAIQCJ010002089">
    <property type="protein sequence ID" value="KAJ8783201.1"/>
    <property type="molecule type" value="Genomic_DNA"/>
</dbReference>
<protein>
    <submittedName>
        <fullName evidence="1">Uncharacterized protein</fullName>
    </submittedName>
</protein>
<name>A0AB34GWQ6_ESCRO</name>
<evidence type="ECO:0000313" key="2">
    <source>
        <dbReference type="Proteomes" id="UP001159641"/>
    </source>
</evidence>
<accession>A0AB34GWQ6</accession>